<dbReference type="InterPro" id="IPR023415">
    <property type="entry name" value="LDLR_class-A_CS"/>
</dbReference>
<evidence type="ECO:0000256" key="7">
    <source>
        <dbReference type="PROSITE-ProRule" id="PRU00124"/>
    </source>
</evidence>
<feature type="domain" description="SRCR" evidence="12">
    <location>
        <begin position="202"/>
        <end position="301"/>
    </location>
</feature>
<dbReference type="Pfam" id="PF00530">
    <property type="entry name" value="SRCR"/>
    <property type="match status" value="2"/>
</dbReference>
<dbReference type="InterPro" id="IPR033116">
    <property type="entry name" value="TRYPSIN_SER"/>
</dbReference>
<feature type="disulfide bond" evidence="7">
    <location>
        <begin position="158"/>
        <end position="173"/>
    </location>
</feature>
<dbReference type="GO" id="GO:0006508">
    <property type="term" value="P:proteolysis"/>
    <property type="evidence" value="ECO:0007669"/>
    <property type="project" value="UniProtKB-KW"/>
</dbReference>
<keyword evidence="3 9" id="KW-0378">Hydrolase</keyword>
<keyword evidence="6" id="KW-0325">Glycoprotein</keyword>
<evidence type="ECO:0000256" key="8">
    <source>
        <dbReference type="PROSITE-ProRule" id="PRU00196"/>
    </source>
</evidence>
<dbReference type="PROSITE" id="PS00135">
    <property type="entry name" value="TRYPSIN_SER"/>
    <property type="match status" value="1"/>
</dbReference>
<evidence type="ECO:0000259" key="12">
    <source>
        <dbReference type="PROSITE" id="PS50287"/>
    </source>
</evidence>
<dbReference type="SMART" id="SM00192">
    <property type="entry name" value="LDLa"/>
    <property type="match status" value="1"/>
</dbReference>
<dbReference type="InterPro" id="IPR001314">
    <property type="entry name" value="Peptidase_S1A"/>
</dbReference>
<dbReference type="InterPro" id="IPR036772">
    <property type="entry name" value="SRCR-like_dom_sf"/>
</dbReference>
<dbReference type="PROSITE" id="PS50068">
    <property type="entry name" value="LDLRA_2"/>
    <property type="match status" value="1"/>
</dbReference>
<keyword evidence="5 8" id="KW-1015">Disulfide bond</keyword>
<evidence type="ECO:0000256" key="3">
    <source>
        <dbReference type="ARBA" id="ARBA00022801"/>
    </source>
</evidence>
<dbReference type="SUPFAM" id="SSF57424">
    <property type="entry name" value="LDL receptor-like module"/>
    <property type="match status" value="1"/>
</dbReference>
<dbReference type="SUPFAM" id="SSF56487">
    <property type="entry name" value="SRCR-like"/>
    <property type="match status" value="2"/>
</dbReference>
<dbReference type="Pfam" id="PF00057">
    <property type="entry name" value="Ldl_recept_a"/>
    <property type="match status" value="1"/>
</dbReference>
<evidence type="ECO:0000256" key="9">
    <source>
        <dbReference type="RuleBase" id="RU363034"/>
    </source>
</evidence>
<evidence type="ECO:0000259" key="11">
    <source>
        <dbReference type="PROSITE" id="PS50240"/>
    </source>
</evidence>
<dbReference type="InterPro" id="IPR001254">
    <property type="entry name" value="Trypsin_dom"/>
</dbReference>
<dbReference type="InterPro" id="IPR009003">
    <property type="entry name" value="Peptidase_S1_PA"/>
</dbReference>
<name>A0A8W8KJC9_MAGGI</name>
<feature type="disulfide bond" evidence="8">
    <location>
        <begin position="270"/>
        <end position="280"/>
    </location>
</feature>
<feature type="chain" id="PRO_5036486139" description="Neurotrypsin" evidence="10">
    <location>
        <begin position="22"/>
        <end position="581"/>
    </location>
</feature>
<evidence type="ECO:0000256" key="5">
    <source>
        <dbReference type="ARBA" id="ARBA00023157"/>
    </source>
</evidence>
<dbReference type="AlphaFoldDB" id="A0A8W8KJC9"/>
<dbReference type="PRINTS" id="PR00722">
    <property type="entry name" value="CHYMOTRYPSIN"/>
</dbReference>
<dbReference type="Gene3D" id="3.10.250.10">
    <property type="entry name" value="SRCR-like domain"/>
    <property type="match status" value="2"/>
</dbReference>
<dbReference type="Pfam" id="PF00089">
    <property type="entry name" value="Trypsin"/>
    <property type="match status" value="1"/>
</dbReference>
<evidence type="ECO:0008006" key="15">
    <source>
        <dbReference type="Google" id="ProtNLM"/>
    </source>
</evidence>
<dbReference type="PANTHER" id="PTHR24252">
    <property type="entry name" value="ACROSIN-RELATED"/>
    <property type="match status" value="1"/>
</dbReference>
<dbReference type="InterPro" id="IPR001190">
    <property type="entry name" value="SRCR"/>
</dbReference>
<evidence type="ECO:0000256" key="10">
    <source>
        <dbReference type="SAM" id="SignalP"/>
    </source>
</evidence>
<evidence type="ECO:0000256" key="6">
    <source>
        <dbReference type="ARBA" id="ARBA00023180"/>
    </source>
</evidence>
<reference evidence="13" key="1">
    <citation type="submission" date="2022-08" db="UniProtKB">
        <authorList>
            <consortium name="EnsemblMetazoa"/>
        </authorList>
    </citation>
    <scope>IDENTIFICATION</scope>
    <source>
        <strain evidence="13">05x7-T-G4-1.051#20</strain>
    </source>
</reference>
<dbReference type="OrthoDB" id="6339452at2759"/>
<feature type="domain" description="Peptidase S1" evidence="11">
    <location>
        <begin position="321"/>
        <end position="558"/>
    </location>
</feature>
<keyword evidence="14" id="KW-1185">Reference proteome</keyword>
<dbReference type="SUPFAM" id="SSF50494">
    <property type="entry name" value="Trypsin-like serine proteases"/>
    <property type="match status" value="1"/>
</dbReference>
<dbReference type="SMART" id="SM00202">
    <property type="entry name" value="SR"/>
    <property type="match status" value="2"/>
</dbReference>
<comment type="caution">
    <text evidence="8">Lacks conserved residue(s) required for the propagation of feature annotation.</text>
</comment>
<evidence type="ECO:0000256" key="2">
    <source>
        <dbReference type="ARBA" id="ARBA00022729"/>
    </source>
</evidence>
<dbReference type="InterPro" id="IPR036055">
    <property type="entry name" value="LDL_receptor-like_sf"/>
</dbReference>
<dbReference type="GO" id="GO:0016020">
    <property type="term" value="C:membrane"/>
    <property type="evidence" value="ECO:0007669"/>
    <property type="project" value="InterPro"/>
</dbReference>
<dbReference type="PROSITE" id="PS00420">
    <property type="entry name" value="SRCR_1"/>
    <property type="match status" value="1"/>
</dbReference>
<dbReference type="Gene3D" id="4.10.400.10">
    <property type="entry name" value="Low-density Lipoprotein Receptor"/>
    <property type="match status" value="1"/>
</dbReference>
<evidence type="ECO:0000313" key="13">
    <source>
        <dbReference type="EnsemblMetazoa" id="G2417.1:cds"/>
    </source>
</evidence>
<keyword evidence="2 10" id="KW-0732">Signal</keyword>
<dbReference type="FunFam" id="2.40.10.10:FF:000003">
    <property type="entry name" value="Transmembrane serine protease 3"/>
    <property type="match status" value="1"/>
</dbReference>
<dbReference type="Gene3D" id="2.40.10.10">
    <property type="entry name" value="Trypsin-like serine proteases"/>
    <property type="match status" value="1"/>
</dbReference>
<organism evidence="13 14">
    <name type="scientific">Magallana gigas</name>
    <name type="common">Pacific oyster</name>
    <name type="synonym">Crassostrea gigas</name>
    <dbReference type="NCBI Taxonomy" id="29159"/>
    <lineage>
        <taxon>Eukaryota</taxon>
        <taxon>Metazoa</taxon>
        <taxon>Spiralia</taxon>
        <taxon>Lophotrochozoa</taxon>
        <taxon>Mollusca</taxon>
        <taxon>Bivalvia</taxon>
        <taxon>Autobranchia</taxon>
        <taxon>Pteriomorphia</taxon>
        <taxon>Ostreida</taxon>
        <taxon>Ostreoidea</taxon>
        <taxon>Ostreidae</taxon>
        <taxon>Magallana</taxon>
    </lineage>
</organism>
<dbReference type="PANTHER" id="PTHR24252:SF7">
    <property type="entry name" value="HYALIN"/>
    <property type="match status" value="1"/>
</dbReference>
<dbReference type="InterPro" id="IPR043504">
    <property type="entry name" value="Peptidase_S1_PA_chymotrypsin"/>
</dbReference>
<evidence type="ECO:0000256" key="1">
    <source>
        <dbReference type="ARBA" id="ARBA00022670"/>
    </source>
</evidence>
<proteinExistence type="predicted"/>
<feature type="domain" description="SRCR" evidence="12">
    <location>
        <begin position="31"/>
        <end position="126"/>
    </location>
</feature>
<dbReference type="PROSITE" id="PS01209">
    <property type="entry name" value="LDLRA_1"/>
    <property type="match status" value="1"/>
</dbReference>
<protein>
    <recommendedName>
        <fullName evidence="15">Neurotrypsin</fullName>
    </recommendedName>
</protein>
<dbReference type="PROSITE" id="PS50240">
    <property type="entry name" value="TRYPSIN_DOM"/>
    <property type="match status" value="1"/>
</dbReference>
<dbReference type="OMA" id="FCAGHVH"/>
<dbReference type="PROSITE" id="PS50287">
    <property type="entry name" value="SRCR_2"/>
    <property type="match status" value="2"/>
</dbReference>
<dbReference type="PRINTS" id="PR00258">
    <property type="entry name" value="SPERACTRCPTR"/>
</dbReference>
<dbReference type="InterPro" id="IPR002172">
    <property type="entry name" value="LDrepeatLR_classA_rpt"/>
</dbReference>
<dbReference type="Proteomes" id="UP000005408">
    <property type="component" value="Unassembled WGS sequence"/>
</dbReference>
<feature type="disulfide bond" evidence="8">
    <location>
        <begin position="97"/>
        <end position="107"/>
    </location>
</feature>
<accession>A0A8W8KJC9</accession>
<sequence>MPVEIMYFFIVFQFFIHFTQSVPRRQVWEDARLVGRSNSGILELKQNDGSWNKVCADEYWTPQVAEVVCRHVGFDRQTKIRSRTIQQKEHLYSKLKCKGSENSTQQCLTTTVRTCSTHKEALLMCARPRDISGGPASCSDRQFLCRRENKCIPARWRCDYVSDCDDGADEQNCTLYSFAHIYKEYSTKLTARINIPMISHYLRLSSVNGKSNEGILQFNYANHWGTICDDGFDIVAANIACKQLGFPFGAEKVKSFGSGTGQIWIDEISCRGHEKSILECRRNNFAAHDCTHAEDVGIVCKTSPNPKDCGVVKPHAKPPRIVGGHVSSPGRWPWIASIYLHIPPMSQEQFCAGSLVSDEWILTAAHCFDRTTDKRDVRIRLGEFNLHHRDPSEQTFNATELFIHPLYTKSSHDFDIALIKLNRPADTSTDYVKSICLPLASEPPFHNDFCYVAGWGNTGSSGASKTAILQEAKMPLLDSNLCRRIYSQLTSNMMCGGYVYGGIDTCQGDSGGPLSCRRSNRWELGGVVSWGNGCAQILKPGVYTKTMPFLSWITDTMLGKTRPSPSIPHRFDSSLSNFFGR</sequence>
<feature type="signal peptide" evidence="10">
    <location>
        <begin position="1"/>
        <end position="21"/>
    </location>
</feature>
<dbReference type="GO" id="GO:0004252">
    <property type="term" value="F:serine-type endopeptidase activity"/>
    <property type="evidence" value="ECO:0007669"/>
    <property type="project" value="InterPro"/>
</dbReference>
<dbReference type="CDD" id="cd00190">
    <property type="entry name" value="Tryp_SPc"/>
    <property type="match status" value="1"/>
</dbReference>
<evidence type="ECO:0000256" key="4">
    <source>
        <dbReference type="ARBA" id="ARBA00022825"/>
    </source>
</evidence>
<evidence type="ECO:0000313" key="14">
    <source>
        <dbReference type="Proteomes" id="UP000005408"/>
    </source>
</evidence>
<dbReference type="PROSITE" id="PS00134">
    <property type="entry name" value="TRYPSIN_HIS"/>
    <property type="match status" value="1"/>
</dbReference>
<dbReference type="CDD" id="cd00112">
    <property type="entry name" value="LDLa"/>
    <property type="match status" value="1"/>
</dbReference>
<dbReference type="SMART" id="SM00020">
    <property type="entry name" value="Tryp_SPc"/>
    <property type="match status" value="1"/>
</dbReference>
<dbReference type="InterPro" id="IPR018114">
    <property type="entry name" value="TRYPSIN_HIS"/>
</dbReference>
<dbReference type="EnsemblMetazoa" id="G2417.1">
    <property type="protein sequence ID" value="G2417.1:cds"/>
    <property type="gene ID" value="G2417"/>
</dbReference>
<keyword evidence="1 9" id="KW-0645">Protease</keyword>
<dbReference type="FunFam" id="3.10.250.10:FF:000001">
    <property type="entry name" value="Lysyl oxidase 4 isoform X1"/>
    <property type="match status" value="1"/>
</dbReference>
<keyword evidence="4 9" id="KW-0720">Serine protease</keyword>